<evidence type="ECO:0000256" key="1">
    <source>
        <dbReference type="ARBA" id="ARBA00004123"/>
    </source>
</evidence>
<gene>
    <name evidence="8" type="ORF">ZIOFF_022115</name>
</gene>
<dbReference type="InterPro" id="IPR056784">
    <property type="entry name" value="PSF2_N"/>
</dbReference>
<dbReference type="Gene3D" id="1.20.58.1020">
    <property type="match status" value="1"/>
</dbReference>
<evidence type="ECO:0000313" key="9">
    <source>
        <dbReference type="Proteomes" id="UP000734854"/>
    </source>
</evidence>
<sequence length="821" mass="94547">MATGGSHPDAKWALEFEAKHETRMNKLEKTMASLVTIVQELKDRLEAYSSSSILIKKGINQQSRQHYDQGANSNEDREHNHLCMKVEFPRWENNDPIGWISRAEKYFRFHGTSDNAKVELASINLEGDAIQWYDWLEACHGPPKWEEFKEELINRFGPSGYENVDGELAKIRQTSTVLEYQGRFERLSNRTRDWSEKQLLGTFIEGLRLDIRREVKMNQPRTMKAALSFARLQEEKINEEGRRNNKVIRENSSHYSTSRRLTKEEIKERMAKGLCWHCDEKWHRGHQCKQKRILMIEPIENSEEEDDFYEGETQDNINEVQNDSMAISVHALEALQTPQTMKVKGFIKKQPVMILIDSGSTNNFLDSILARRLKQKIERASTFDVKVADGRSLTSPGKCEGIKIILPNYELITDLFLLPLDGCDVVLGAQWLRTLGDIIWNFSQLTMRFQDQGKEVCIRGKRQDTITSISSYQAERLLKKDCSIFLMQLSIKKDPKGTSYTPPELEALLSKFSMIFAEPKGLPPSRSHDHRIPLIPGSAPANVRPYRYPYIQKEEMETLKLKIHVTQCVNPTSSARRLKPLSLASMAGQSDPQLSLLSAPEVEFLAEDEMVEIVPNIKMESLNMICGDFGPFFPQIACKVPLWLAAALKKRGKCTIRTPEWMSVDKLTQVLETERETPREFQPLPFHYIEISKLLFDHAHDDVQDTYMVRSLIEDIRDVRFHKVESGLENISGRTHAVKLKNLSAMEVNIVRPFMMRTLQAFYKHDNPQIIQQHNISGRKQPQVLTRSTRVSWLLFESAAEIATDSPQSDDFIRSPCDVYV</sequence>
<dbReference type="SUPFAM" id="SSF160059">
    <property type="entry name" value="PriA/YqbF domain"/>
    <property type="match status" value="1"/>
</dbReference>
<evidence type="ECO:0000259" key="6">
    <source>
        <dbReference type="Pfam" id="PF05916"/>
    </source>
</evidence>
<dbReference type="InterPro" id="IPR001969">
    <property type="entry name" value="Aspartic_peptidase_AS"/>
</dbReference>
<comment type="similarity">
    <text evidence="2">Belongs to the GINS2/PSF2 family.</text>
</comment>
<evidence type="ECO:0000259" key="5">
    <source>
        <dbReference type="Pfam" id="PF03732"/>
    </source>
</evidence>
<dbReference type="SUPFAM" id="SSF50630">
    <property type="entry name" value="Acid proteases"/>
    <property type="match status" value="1"/>
</dbReference>
<organism evidence="8 9">
    <name type="scientific">Zingiber officinale</name>
    <name type="common">Ginger</name>
    <name type="synonym">Amomum zingiber</name>
    <dbReference type="NCBI Taxonomy" id="94328"/>
    <lineage>
        <taxon>Eukaryota</taxon>
        <taxon>Viridiplantae</taxon>
        <taxon>Streptophyta</taxon>
        <taxon>Embryophyta</taxon>
        <taxon>Tracheophyta</taxon>
        <taxon>Spermatophyta</taxon>
        <taxon>Magnoliopsida</taxon>
        <taxon>Liliopsida</taxon>
        <taxon>Zingiberales</taxon>
        <taxon>Zingiberaceae</taxon>
        <taxon>Zingiber</taxon>
    </lineage>
</organism>
<feature type="domain" description="DNA replication complex GINS protein PSF2 N-terminal" evidence="7">
    <location>
        <begin position="599"/>
        <end position="656"/>
    </location>
</feature>
<comment type="caution">
    <text evidence="8">The sequence shown here is derived from an EMBL/GenBank/DDBJ whole genome shotgun (WGS) entry which is preliminary data.</text>
</comment>
<name>A0A8J5HJP7_ZINOF</name>
<dbReference type="GO" id="GO:0004190">
    <property type="term" value="F:aspartic-type endopeptidase activity"/>
    <property type="evidence" value="ECO:0007669"/>
    <property type="project" value="InterPro"/>
</dbReference>
<dbReference type="FunFam" id="1.20.58.1020:FF:000001">
    <property type="entry name" value="DNA replication complex GINS protein PSF2"/>
    <property type="match status" value="1"/>
</dbReference>
<evidence type="ECO:0000256" key="4">
    <source>
        <dbReference type="ARBA" id="ARBA00023242"/>
    </source>
</evidence>
<dbReference type="Gene3D" id="2.40.70.10">
    <property type="entry name" value="Acid Proteases"/>
    <property type="match status" value="1"/>
</dbReference>
<dbReference type="InterPro" id="IPR007257">
    <property type="entry name" value="GINS_Psf2"/>
</dbReference>
<dbReference type="PROSITE" id="PS00141">
    <property type="entry name" value="ASP_PROTEASE"/>
    <property type="match status" value="1"/>
</dbReference>
<evidence type="ECO:0000256" key="2">
    <source>
        <dbReference type="ARBA" id="ARBA00010565"/>
    </source>
</evidence>
<dbReference type="GO" id="GO:0006508">
    <property type="term" value="P:proteolysis"/>
    <property type="evidence" value="ECO:0007669"/>
    <property type="project" value="InterPro"/>
</dbReference>
<keyword evidence="3" id="KW-0235">DNA replication</keyword>
<dbReference type="InterPro" id="IPR021109">
    <property type="entry name" value="Peptidase_aspartic_dom_sf"/>
</dbReference>
<dbReference type="InterPro" id="IPR036224">
    <property type="entry name" value="GINS_bundle-like_dom_sf"/>
</dbReference>
<dbReference type="InterPro" id="IPR005162">
    <property type="entry name" value="Retrotrans_gag_dom"/>
</dbReference>
<evidence type="ECO:0008006" key="10">
    <source>
        <dbReference type="Google" id="ProtNLM"/>
    </source>
</evidence>
<dbReference type="Pfam" id="PF03732">
    <property type="entry name" value="Retrotrans_gag"/>
    <property type="match status" value="1"/>
</dbReference>
<dbReference type="InterPro" id="IPR021151">
    <property type="entry name" value="GINS_A"/>
</dbReference>
<dbReference type="Pfam" id="PF05916">
    <property type="entry name" value="Sld5"/>
    <property type="match status" value="1"/>
</dbReference>
<evidence type="ECO:0000259" key="7">
    <source>
        <dbReference type="Pfam" id="PF25005"/>
    </source>
</evidence>
<dbReference type="SUPFAM" id="SSF158573">
    <property type="entry name" value="GINS helical bundle-like"/>
    <property type="match status" value="1"/>
</dbReference>
<dbReference type="CDD" id="cd11712">
    <property type="entry name" value="GINS_A_psf2"/>
    <property type="match status" value="1"/>
</dbReference>
<feature type="domain" description="GINS subunit" evidence="6">
    <location>
        <begin position="661"/>
        <end position="755"/>
    </location>
</feature>
<dbReference type="PANTHER" id="PTHR12772">
    <property type="entry name" value="DNA REPLICATION COMPLEX GINS PROTEIN PSF2"/>
    <property type="match status" value="1"/>
</dbReference>
<dbReference type="GO" id="GO:0000811">
    <property type="term" value="C:GINS complex"/>
    <property type="evidence" value="ECO:0007669"/>
    <property type="project" value="TreeGrafter"/>
</dbReference>
<dbReference type="CDD" id="cd21694">
    <property type="entry name" value="GINS_B_Psf2"/>
    <property type="match status" value="1"/>
</dbReference>
<dbReference type="Pfam" id="PF08284">
    <property type="entry name" value="RVP_2"/>
    <property type="match status" value="1"/>
</dbReference>
<dbReference type="FunFam" id="3.40.5.50:FF:000001">
    <property type="entry name" value="DNA replication complex GINS protein PSF2"/>
    <property type="match status" value="1"/>
</dbReference>
<keyword evidence="9" id="KW-1185">Reference proteome</keyword>
<feature type="domain" description="Retrotransposon gag" evidence="5">
    <location>
        <begin position="120"/>
        <end position="208"/>
    </location>
</feature>
<reference evidence="8 9" key="1">
    <citation type="submission" date="2020-08" db="EMBL/GenBank/DDBJ databases">
        <title>Plant Genome Project.</title>
        <authorList>
            <person name="Zhang R.-G."/>
        </authorList>
    </citation>
    <scope>NUCLEOTIDE SEQUENCE [LARGE SCALE GENOMIC DNA]</scope>
    <source>
        <tissue evidence="8">Rhizome</tissue>
    </source>
</reference>
<dbReference type="CDD" id="cd00303">
    <property type="entry name" value="retropepsin_like"/>
    <property type="match status" value="1"/>
</dbReference>
<dbReference type="EMBL" id="JACMSC010000006">
    <property type="protein sequence ID" value="KAG6518635.1"/>
    <property type="molecule type" value="Genomic_DNA"/>
</dbReference>
<dbReference type="Gene3D" id="3.40.5.50">
    <property type="match status" value="1"/>
</dbReference>
<dbReference type="Proteomes" id="UP000734854">
    <property type="component" value="Unassembled WGS sequence"/>
</dbReference>
<accession>A0A8J5HJP7</accession>
<dbReference type="AlphaFoldDB" id="A0A8J5HJP7"/>
<dbReference type="GO" id="GO:0006260">
    <property type="term" value="P:DNA replication"/>
    <property type="evidence" value="ECO:0007669"/>
    <property type="project" value="UniProtKB-KW"/>
</dbReference>
<dbReference type="Pfam" id="PF25005">
    <property type="entry name" value="PSF2_N"/>
    <property type="match status" value="1"/>
</dbReference>
<dbReference type="PANTHER" id="PTHR12772:SF0">
    <property type="entry name" value="DNA REPLICATION COMPLEX GINS PROTEIN PSF2"/>
    <property type="match status" value="1"/>
</dbReference>
<dbReference type="GO" id="GO:0000727">
    <property type="term" value="P:double-strand break repair via break-induced replication"/>
    <property type="evidence" value="ECO:0007669"/>
    <property type="project" value="TreeGrafter"/>
</dbReference>
<proteinExistence type="inferred from homology"/>
<evidence type="ECO:0000256" key="3">
    <source>
        <dbReference type="ARBA" id="ARBA00022705"/>
    </source>
</evidence>
<evidence type="ECO:0000313" key="8">
    <source>
        <dbReference type="EMBL" id="KAG6518635.1"/>
    </source>
</evidence>
<comment type="subcellular location">
    <subcellularLocation>
        <location evidence="1">Nucleus</location>
    </subcellularLocation>
</comment>
<protein>
    <recommendedName>
        <fullName evidence="10">DNA replication complex GINS protein PSF2</fullName>
    </recommendedName>
</protein>
<keyword evidence="4" id="KW-0539">Nucleus</keyword>